<keyword evidence="3" id="KW-0998">Cell outer membrane</keyword>
<feature type="chain" id="PRO_5009018930" evidence="5">
    <location>
        <begin position="24"/>
        <end position="252"/>
    </location>
</feature>
<dbReference type="InterPro" id="IPR019734">
    <property type="entry name" value="TPR_rpt"/>
</dbReference>
<feature type="domain" description="Outer membrane lipoprotein BamD-like" evidence="6">
    <location>
        <begin position="39"/>
        <end position="215"/>
    </location>
</feature>
<reference evidence="7" key="1">
    <citation type="submission" date="2006-05" db="EMBL/GenBank/DDBJ databases">
        <title>Annotation of the draft genome assembly of Desulfuromonas acetoxidans DSM 684.</title>
        <authorList>
            <consortium name="US DOE Joint Genome Institute (JGI-ORNL)"/>
            <person name="Larimer F."/>
            <person name="Land M."/>
            <person name="Hauser L."/>
        </authorList>
    </citation>
    <scope>NUCLEOTIDE SEQUENCE [LARGE SCALE GENOMIC DNA]</scope>
    <source>
        <strain evidence="7">DSM 684</strain>
    </source>
</reference>
<dbReference type="InterPro" id="IPR039565">
    <property type="entry name" value="BamD-like"/>
</dbReference>
<evidence type="ECO:0000313" key="7">
    <source>
        <dbReference type="EMBL" id="EAT16106.1"/>
    </source>
</evidence>
<keyword evidence="4" id="KW-0802">TPR repeat</keyword>
<keyword evidence="7" id="KW-0449">Lipoprotein</keyword>
<organism evidence="7 8">
    <name type="scientific">Desulfuromonas acetoxidans (strain DSM 684 / 11070)</name>
    <dbReference type="NCBI Taxonomy" id="281689"/>
    <lineage>
        <taxon>Bacteria</taxon>
        <taxon>Pseudomonadati</taxon>
        <taxon>Thermodesulfobacteriota</taxon>
        <taxon>Desulfuromonadia</taxon>
        <taxon>Desulfuromonadales</taxon>
        <taxon>Desulfuromonadaceae</taxon>
        <taxon>Desulfuromonas</taxon>
    </lineage>
</organism>
<evidence type="ECO:0000256" key="1">
    <source>
        <dbReference type="ARBA" id="ARBA00022729"/>
    </source>
</evidence>
<evidence type="ECO:0000256" key="2">
    <source>
        <dbReference type="ARBA" id="ARBA00023136"/>
    </source>
</evidence>
<dbReference type="EMBL" id="AAEW02000006">
    <property type="protein sequence ID" value="EAT16106.1"/>
    <property type="molecule type" value="Genomic_DNA"/>
</dbReference>
<evidence type="ECO:0000256" key="5">
    <source>
        <dbReference type="SAM" id="SignalP"/>
    </source>
</evidence>
<comment type="caution">
    <text evidence="7">The sequence shown here is derived from an EMBL/GenBank/DDBJ whole genome shotgun (WGS) entry which is preliminary data.</text>
</comment>
<evidence type="ECO:0000256" key="3">
    <source>
        <dbReference type="ARBA" id="ARBA00023237"/>
    </source>
</evidence>
<feature type="signal peptide" evidence="5">
    <location>
        <begin position="1"/>
        <end position="23"/>
    </location>
</feature>
<evidence type="ECO:0000259" key="6">
    <source>
        <dbReference type="Pfam" id="PF13525"/>
    </source>
</evidence>
<dbReference type="Pfam" id="PF13525">
    <property type="entry name" value="YfiO"/>
    <property type="match status" value="1"/>
</dbReference>
<evidence type="ECO:0000256" key="4">
    <source>
        <dbReference type="PROSITE-ProRule" id="PRU00339"/>
    </source>
</evidence>
<keyword evidence="8" id="KW-1185">Reference proteome</keyword>
<name>Q1K1A2_DESA6</name>
<accession>Q1K1A2</accession>
<dbReference type="OrthoDB" id="9781894at2"/>
<dbReference type="PROSITE" id="PS51257">
    <property type="entry name" value="PROKAR_LIPOPROTEIN"/>
    <property type="match status" value="1"/>
</dbReference>
<reference evidence="7" key="2">
    <citation type="submission" date="2006-05" db="EMBL/GenBank/DDBJ databases">
        <title>Sequencing of the draft genome and assembly of Desulfuromonas acetoxidans DSM 684.</title>
        <authorList>
            <consortium name="US DOE Joint Genome Institute (JGI-PGF)"/>
            <person name="Copeland A."/>
            <person name="Lucas S."/>
            <person name="Lapidus A."/>
            <person name="Barry K."/>
            <person name="Detter J.C."/>
            <person name="Glavina del Rio T."/>
            <person name="Hammon N."/>
            <person name="Israni S."/>
            <person name="Dalin E."/>
            <person name="Tice H."/>
            <person name="Bruce D."/>
            <person name="Pitluck S."/>
            <person name="Richardson P."/>
        </authorList>
    </citation>
    <scope>NUCLEOTIDE SEQUENCE [LARGE SCALE GENOMIC DNA]</scope>
    <source>
        <strain evidence="7">DSM 684</strain>
    </source>
</reference>
<protein>
    <submittedName>
        <fullName evidence="7">Lipoprotein, putative</fullName>
    </submittedName>
</protein>
<keyword evidence="1 5" id="KW-0732">Signal</keyword>
<dbReference type="RefSeq" id="WP_005999223.1">
    <property type="nucleotide sequence ID" value="NZ_AAEW02000006.1"/>
</dbReference>
<dbReference type="InterPro" id="IPR011990">
    <property type="entry name" value="TPR-like_helical_dom_sf"/>
</dbReference>
<dbReference type="Proteomes" id="UP000005695">
    <property type="component" value="Unassembled WGS sequence"/>
</dbReference>
<sequence length="252" mass="28545">MQRTLILLLTLLALAACSSNKSATQTASPATSEAMRELQKGEIAMEKEHYLAAIEHWQKVRDSFTSPELTALAELKIGDAYYAQEDYISAVASYEDFLKKHPGHTQTASVMYRLGKSHFAQLLSADRDQTATRNALATFEQLLKNYPDSIDPQELNSYIEQCHNRLAANEAYIGRFYLKTKRYTAAISRLENITNTYPNYPNLTGVLFDLARAQKFDGKSDQALATLSLLQQRPVDEDLQEEINEFREDHNI</sequence>
<proteinExistence type="inferred from homology"/>
<dbReference type="InterPro" id="IPR017689">
    <property type="entry name" value="BamD"/>
</dbReference>
<dbReference type="AlphaFoldDB" id="Q1K1A2"/>
<evidence type="ECO:0000313" key="8">
    <source>
        <dbReference type="Proteomes" id="UP000005695"/>
    </source>
</evidence>
<feature type="repeat" description="TPR" evidence="4">
    <location>
        <begin position="71"/>
        <end position="104"/>
    </location>
</feature>
<dbReference type="Gene3D" id="1.25.40.10">
    <property type="entry name" value="Tetratricopeptide repeat domain"/>
    <property type="match status" value="1"/>
</dbReference>
<keyword evidence="2" id="KW-0472">Membrane</keyword>
<dbReference type="SUPFAM" id="SSF48452">
    <property type="entry name" value="TPR-like"/>
    <property type="match status" value="1"/>
</dbReference>
<gene>
    <name evidence="7" type="ORF">Dace_1570</name>
</gene>
<dbReference type="NCBIfam" id="TIGR03302">
    <property type="entry name" value="OM_YfiO"/>
    <property type="match status" value="1"/>
</dbReference>
<dbReference type="HAMAP" id="MF_00922">
    <property type="entry name" value="OM_assembly_BamD"/>
    <property type="match status" value="1"/>
</dbReference>
<dbReference type="PROSITE" id="PS50005">
    <property type="entry name" value="TPR"/>
    <property type="match status" value="1"/>
</dbReference>